<organism evidence="4 5">
    <name type="scientific">Candidatus Magnetominusculus xianensis</name>
    <dbReference type="NCBI Taxonomy" id="1748249"/>
    <lineage>
        <taxon>Bacteria</taxon>
        <taxon>Pseudomonadati</taxon>
        <taxon>Nitrospirota</taxon>
        <taxon>Nitrospiria</taxon>
        <taxon>Nitrospirales</taxon>
        <taxon>Nitrospiraceae</taxon>
        <taxon>Candidatus Magnetominusculus</taxon>
    </lineage>
</organism>
<evidence type="ECO:0000313" key="4">
    <source>
        <dbReference type="EMBL" id="KWT84409.1"/>
    </source>
</evidence>
<name>A0ABR5SEG6_9BACT</name>
<protein>
    <submittedName>
        <fullName evidence="4">Response regulator receiver protein</fullName>
    </submittedName>
</protein>
<evidence type="ECO:0000256" key="1">
    <source>
        <dbReference type="ARBA" id="ARBA00022553"/>
    </source>
</evidence>
<dbReference type="RefSeq" id="WP_085052517.1">
    <property type="nucleotide sequence ID" value="NZ_LNQR01000068.1"/>
</dbReference>
<dbReference type="InterPro" id="IPR035965">
    <property type="entry name" value="PAS-like_dom_sf"/>
</dbReference>
<dbReference type="Pfam" id="PF13188">
    <property type="entry name" value="PAS_8"/>
    <property type="match status" value="1"/>
</dbReference>
<dbReference type="InterPro" id="IPR001789">
    <property type="entry name" value="Sig_transdc_resp-reg_receiver"/>
</dbReference>
<keyword evidence="5" id="KW-1185">Reference proteome</keyword>
<accession>A0ABR5SEG6</accession>
<dbReference type="Pfam" id="PF00072">
    <property type="entry name" value="Response_reg"/>
    <property type="match status" value="1"/>
</dbReference>
<dbReference type="PROSITE" id="PS50110">
    <property type="entry name" value="RESPONSE_REGULATORY"/>
    <property type="match status" value="1"/>
</dbReference>
<reference evidence="4 5" key="1">
    <citation type="submission" date="2015-11" db="EMBL/GenBank/DDBJ databases">
        <authorList>
            <person name="Lin W."/>
        </authorList>
    </citation>
    <scope>NUCLEOTIDE SEQUENCE [LARGE SCALE GENOMIC DNA]</scope>
    <source>
        <strain evidence="4 5">HCH-1</strain>
    </source>
</reference>
<dbReference type="SMART" id="SM00448">
    <property type="entry name" value="REC"/>
    <property type="match status" value="1"/>
</dbReference>
<dbReference type="SUPFAM" id="SSF55785">
    <property type="entry name" value="PYP-like sensor domain (PAS domain)"/>
    <property type="match status" value="1"/>
</dbReference>
<dbReference type="InterPro" id="IPR000014">
    <property type="entry name" value="PAS"/>
</dbReference>
<gene>
    <name evidence="4" type="ORF">ASN18_1904</name>
</gene>
<keyword evidence="1 2" id="KW-0597">Phosphoprotein</keyword>
<dbReference type="Gene3D" id="3.30.450.20">
    <property type="entry name" value="PAS domain"/>
    <property type="match status" value="1"/>
</dbReference>
<dbReference type="Proteomes" id="UP000060487">
    <property type="component" value="Unassembled WGS sequence"/>
</dbReference>
<evidence type="ECO:0000256" key="2">
    <source>
        <dbReference type="PROSITE-ProRule" id="PRU00169"/>
    </source>
</evidence>
<dbReference type="Gene3D" id="3.40.50.2300">
    <property type="match status" value="1"/>
</dbReference>
<dbReference type="SUPFAM" id="SSF52172">
    <property type="entry name" value="CheY-like"/>
    <property type="match status" value="1"/>
</dbReference>
<dbReference type="InterPro" id="IPR011006">
    <property type="entry name" value="CheY-like_superfamily"/>
</dbReference>
<feature type="domain" description="Response regulatory" evidence="3">
    <location>
        <begin position="8"/>
        <end position="122"/>
    </location>
</feature>
<comment type="caution">
    <text evidence="4">The sequence shown here is derived from an EMBL/GenBank/DDBJ whole genome shotgun (WGS) entry which is preliminary data.</text>
</comment>
<dbReference type="NCBIfam" id="TIGR00229">
    <property type="entry name" value="sensory_box"/>
    <property type="match status" value="1"/>
</dbReference>
<dbReference type="PANTHER" id="PTHR44591">
    <property type="entry name" value="STRESS RESPONSE REGULATOR PROTEIN 1"/>
    <property type="match status" value="1"/>
</dbReference>
<evidence type="ECO:0000313" key="5">
    <source>
        <dbReference type="Proteomes" id="UP000060487"/>
    </source>
</evidence>
<dbReference type="EMBL" id="LNQR01000068">
    <property type="protein sequence ID" value="KWT84409.1"/>
    <property type="molecule type" value="Genomic_DNA"/>
</dbReference>
<sequence>MSGGGKQAILCVDDEQDILDSLYDTFMDTYDVKTATNGVEALNIIQDNEIAVVISDQRMPIMTGAVLLQEINKIKPRCKKVLLTGYSDIDAAVDAINKGAVNKYIHKPWDEPELVETVEHLIKMYNADEFMNKMIEDSKKIKTKIDKWKYQSDLLEQFIESCQMGICVVDAEQNIVLVNKTGLKLLKYDNIDNIKDRKVDTVFMLTADKRQAFRELYEKGTFYQLVEVKQADGNVSGVQASLTYLADEKGVKQLKGILFN</sequence>
<dbReference type="InterPro" id="IPR050595">
    <property type="entry name" value="Bact_response_regulator"/>
</dbReference>
<dbReference type="CDD" id="cd17569">
    <property type="entry name" value="REC_HupR-like"/>
    <property type="match status" value="1"/>
</dbReference>
<dbReference type="PANTHER" id="PTHR44591:SF19">
    <property type="entry name" value="TWO-COMPONENT RESPONSE REGULATOR-RELATED"/>
    <property type="match status" value="1"/>
</dbReference>
<evidence type="ECO:0000259" key="3">
    <source>
        <dbReference type="PROSITE" id="PS50110"/>
    </source>
</evidence>
<proteinExistence type="predicted"/>
<feature type="modified residue" description="4-aspartylphosphate" evidence="2">
    <location>
        <position position="56"/>
    </location>
</feature>